<name>A0AAW0R4D2_9PEZI</name>
<gene>
    <name evidence="1" type="ORF">PG999_003647</name>
</gene>
<accession>A0AAW0R4D2</accession>
<dbReference type="EMBL" id="JAQQWP010000003">
    <property type="protein sequence ID" value="KAK8123729.1"/>
    <property type="molecule type" value="Genomic_DNA"/>
</dbReference>
<evidence type="ECO:0000313" key="2">
    <source>
        <dbReference type="Proteomes" id="UP001392437"/>
    </source>
</evidence>
<organism evidence="1 2">
    <name type="scientific">Apiospora kogelbergensis</name>
    <dbReference type="NCBI Taxonomy" id="1337665"/>
    <lineage>
        <taxon>Eukaryota</taxon>
        <taxon>Fungi</taxon>
        <taxon>Dikarya</taxon>
        <taxon>Ascomycota</taxon>
        <taxon>Pezizomycotina</taxon>
        <taxon>Sordariomycetes</taxon>
        <taxon>Xylariomycetidae</taxon>
        <taxon>Amphisphaeriales</taxon>
        <taxon>Apiosporaceae</taxon>
        <taxon>Apiospora</taxon>
    </lineage>
</organism>
<keyword evidence="2" id="KW-1185">Reference proteome</keyword>
<sequence>MRLDASRFISANVACYPAALSHLRHLEIVFPDLGLKEPPPQHEKRAWDSLCRDWRAAVRCLRQERGRVRQAGLTIVVHMGIIKVRSIQLCFLSVRRDLEMHIQGKLAFARKLVADSTNGICTDADLVRGHADLLNPLRQLRDAGLERLHIFLDSNWHYLSPIMVHAHRAAIKDTIVAIEQTLEGGVMGNAYHSKVEGRTEKSPSKRMVARRPVFISHKTFVRHTAGSETLIFLDL</sequence>
<protein>
    <submittedName>
        <fullName evidence="1">Uncharacterized protein</fullName>
    </submittedName>
</protein>
<evidence type="ECO:0000313" key="1">
    <source>
        <dbReference type="EMBL" id="KAK8123729.1"/>
    </source>
</evidence>
<dbReference type="AlphaFoldDB" id="A0AAW0R4D2"/>
<comment type="caution">
    <text evidence="1">The sequence shown here is derived from an EMBL/GenBank/DDBJ whole genome shotgun (WGS) entry which is preliminary data.</text>
</comment>
<reference evidence="1 2" key="1">
    <citation type="submission" date="2023-01" db="EMBL/GenBank/DDBJ databases">
        <title>Analysis of 21 Apiospora genomes using comparative genomics revels a genus with tremendous synthesis potential of carbohydrate active enzymes and secondary metabolites.</title>
        <authorList>
            <person name="Sorensen T."/>
        </authorList>
    </citation>
    <scope>NUCLEOTIDE SEQUENCE [LARGE SCALE GENOMIC DNA]</scope>
    <source>
        <strain evidence="1 2">CBS 117206</strain>
    </source>
</reference>
<dbReference type="Proteomes" id="UP001392437">
    <property type="component" value="Unassembled WGS sequence"/>
</dbReference>
<proteinExistence type="predicted"/>